<evidence type="ECO:0000313" key="2">
    <source>
        <dbReference type="EMBL" id="TVY11394.1"/>
    </source>
</evidence>
<accession>A0A559KGZ4</accession>
<organism evidence="2 3">
    <name type="scientific">Paenibacillus cremeus</name>
    <dbReference type="NCBI Taxonomy" id="2163881"/>
    <lineage>
        <taxon>Bacteria</taxon>
        <taxon>Bacillati</taxon>
        <taxon>Bacillota</taxon>
        <taxon>Bacilli</taxon>
        <taxon>Bacillales</taxon>
        <taxon>Paenibacillaceae</taxon>
        <taxon>Paenibacillus</taxon>
    </lineage>
</organism>
<sequence>MSSSLSRQSRQRQLTINVLLFGNITSSLTYPAIGAASYISIGNFLTRLESVVMALWVAGAFLKLSVYYYALALGSAQWSRLNDYPLLLFPSNVFFNYTIEFVLPLLLVITALIRKLATTADRL</sequence>
<dbReference type="Pfam" id="PF03845">
    <property type="entry name" value="Spore_permease"/>
    <property type="match status" value="1"/>
</dbReference>
<protein>
    <submittedName>
        <fullName evidence="2">GerAB/ArcD/ProY family transporter</fullName>
    </submittedName>
</protein>
<evidence type="ECO:0000256" key="1">
    <source>
        <dbReference type="SAM" id="Phobius"/>
    </source>
</evidence>
<keyword evidence="3" id="KW-1185">Reference proteome</keyword>
<proteinExistence type="predicted"/>
<dbReference type="AlphaFoldDB" id="A0A559KGZ4"/>
<keyword evidence="1" id="KW-0812">Transmembrane</keyword>
<name>A0A559KGZ4_9BACL</name>
<gene>
    <name evidence="2" type="ORF">FPZ49_03975</name>
</gene>
<feature type="transmembrane region" description="Helical" evidence="1">
    <location>
        <begin position="20"/>
        <end position="39"/>
    </location>
</feature>
<dbReference type="OrthoDB" id="2078716at2"/>
<dbReference type="RefSeq" id="WP_144843500.1">
    <property type="nucleotide sequence ID" value="NZ_VNJI01000003.1"/>
</dbReference>
<dbReference type="EMBL" id="VNJI01000003">
    <property type="protein sequence ID" value="TVY11394.1"/>
    <property type="molecule type" value="Genomic_DNA"/>
</dbReference>
<keyword evidence="1" id="KW-1133">Transmembrane helix</keyword>
<dbReference type="GO" id="GO:0009847">
    <property type="term" value="P:spore germination"/>
    <property type="evidence" value="ECO:0007669"/>
    <property type="project" value="InterPro"/>
</dbReference>
<feature type="transmembrane region" description="Helical" evidence="1">
    <location>
        <begin position="51"/>
        <end position="74"/>
    </location>
</feature>
<dbReference type="InterPro" id="IPR004761">
    <property type="entry name" value="Spore_GerAB"/>
</dbReference>
<comment type="caution">
    <text evidence="2">The sequence shown here is derived from an EMBL/GenBank/DDBJ whole genome shotgun (WGS) entry which is preliminary data.</text>
</comment>
<evidence type="ECO:0000313" key="3">
    <source>
        <dbReference type="Proteomes" id="UP000317036"/>
    </source>
</evidence>
<dbReference type="GO" id="GO:0016020">
    <property type="term" value="C:membrane"/>
    <property type="evidence" value="ECO:0007669"/>
    <property type="project" value="InterPro"/>
</dbReference>
<feature type="transmembrane region" description="Helical" evidence="1">
    <location>
        <begin position="94"/>
        <end position="113"/>
    </location>
</feature>
<dbReference type="Proteomes" id="UP000317036">
    <property type="component" value="Unassembled WGS sequence"/>
</dbReference>
<reference evidence="2 3" key="1">
    <citation type="submission" date="2019-07" db="EMBL/GenBank/DDBJ databases">
        <authorList>
            <person name="Kim J."/>
        </authorList>
    </citation>
    <scope>NUCLEOTIDE SEQUENCE [LARGE SCALE GENOMIC DNA]</scope>
    <source>
        <strain evidence="2 3">JC52</strain>
    </source>
</reference>
<keyword evidence="1" id="KW-0472">Membrane</keyword>